<reference evidence="1 2" key="1">
    <citation type="journal article" date="2016" name="Nat. Commun.">
        <title>Thousands of microbial genomes shed light on interconnected biogeochemical processes in an aquifer system.</title>
        <authorList>
            <person name="Anantharaman K."/>
            <person name="Brown C.T."/>
            <person name="Hug L.A."/>
            <person name="Sharon I."/>
            <person name="Castelle C.J."/>
            <person name="Probst A.J."/>
            <person name="Thomas B.C."/>
            <person name="Singh A."/>
            <person name="Wilkins M.J."/>
            <person name="Karaoz U."/>
            <person name="Brodie E.L."/>
            <person name="Williams K.H."/>
            <person name="Hubbard S.S."/>
            <person name="Banfield J.F."/>
        </authorList>
    </citation>
    <scope>NUCLEOTIDE SEQUENCE [LARGE SCALE GENOMIC DNA]</scope>
</reference>
<comment type="caution">
    <text evidence="1">The sequence shown here is derived from an EMBL/GenBank/DDBJ whole genome shotgun (WGS) entry which is preliminary data.</text>
</comment>
<protein>
    <recommendedName>
        <fullName evidence="3">NERD domain-containing protein</fullName>
    </recommendedName>
</protein>
<dbReference type="AlphaFoldDB" id="A0A1F7V8M3"/>
<dbReference type="EMBL" id="MGEQ01000007">
    <property type="protein sequence ID" value="OGL86755.1"/>
    <property type="molecule type" value="Genomic_DNA"/>
</dbReference>
<evidence type="ECO:0000313" key="2">
    <source>
        <dbReference type="Proteomes" id="UP000176593"/>
    </source>
</evidence>
<name>A0A1F7V8M3_9BACT</name>
<organism evidence="1 2">
    <name type="scientific">Candidatus Uhrbacteria bacterium RIFCSPLOWO2_02_FULL_48_18</name>
    <dbReference type="NCBI Taxonomy" id="1802408"/>
    <lineage>
        <taxon>Bacteria</taxon>
        <taxon>Candidatus Uhriibacteriota</taxon>
    </lineage>
</organism>
<evidence type="ECO:0008006" key="3">
    <source>
        <dbReference type="Google" id="ProtNLM"/>
    </source>
</evidence>
<gene>
    <name evidence="1" type="ORF">A3I41_05520</name>
</gene>
<dbReference type="Proteomes" id="UP000176593">
    <property type="component" value="Unassembled WGS sequence"/>
</dbReference>
<accession>A0A1F7V8M3</accession>
<sequence length="521" mass="61208">MSEIKIQTSSELEFSKIYKIEDFDNVIKNFDLVHSLMSLQRLSVLMGNQIAVNVNIEFEFYATPKIKRRAGMLTRDFVSFATKRVLLNCSKQERQYNDLDLANLINIYGNLEDGLQTLETESEMVEQGWSWLLRSTNYQWHYLRFYSSLIARYFWIFDRVVKENKELGGKIDTALGMNLFEVMKIGTCIYANFCPREDGVFADSFLIESYTETTYEELKPLLSTQNIQNFLNIFSISTTQFITESKKFELSDVFLKKYEFNSLKRFPVIKTDSTKQNEQYIIPSQPDFVYGIFEGLYYIILEKLEKVDGSALLQEMGKVFELYVEEMIKQYNLDLLNRAVLAQETTYKIGKKEWRSADHLLISDEYIFQIECKKRKIDAYSKVGIQKESGVGIESLFTDIANELDKLSQKEKHIIENKVPGIEYKNQKIINIIVYLDEMFTINRFARNKIKEKMKTQTNNFYIMGCWEFESVCQQSKNKQQGLLFSIQDLIANKIKIYQIDHLDRIYQDFFSSIMKDTSSI</sequence>
<evidence type="ECO:0000313" key="1">
    <source>
        <dbReference type="EMBL" id="OGL86755.1"/>
    </source>
</evidence>
<proteinExistence type="predicted"/>